<feature type="domain" description="DUF2345" evidence="4">
    <location>
        <begin position="673"/>
        <end position="819"/>
    </location>
</feature>
<evidence type="ECO:0000256" key="2">
    <source>
        <dbReference type="SAM" id="MobiDB-lite"/>
    </source>
</evidence>
<feature type="domain" description="Gp5/Type VI secretion system Vgr protein OB-fold" evidence="3">
    <location>
        <begin position="439"/>
        <end position="504"/>
    </location>
</feature>
<evidence type="ECO:0000313" key="6">
    <source>
        <dbReference type="EMBL" id="CAB3964884.1"/>
    </source>
</evidence>
<evidence type="ECO:0000256" key="1">
    <source>
        <dbReference type="ARBA" id="ARBA00005558"/>
    </source>
</evidence>
<evidence type="ECO:0000313" key="7">
    <source>
        <dbReference type="Proteomes" id="UP000494301"/>
    </source>
</evidence>
<organism evidence="6 7">
    <name type="scientific">Burkholderia aenigmatica</name>
    <dbReference type="NCBI Taxonomy" id="2015348"/>
    <lineage>
        <taxon>Bacteria</taxon>
        <taxon>Pseudomonadati</taxon>
        <taxon>Pseudomonadota</taxon>
        <taxon>Betaproteobacteria</taxon>
        <taxon>Burkholderiales</taxon>
        <taxon>Burkholderiaceae</taxon>
        <taxon>Burkholderia</taxon>
        <taxon>Burkholderia cepacia complex</taxon>
    </lineage>
</organism>
<feature type="domain" description="Putative type VI secretion system Rhs element associated Vgr" evidence="5">
    <location>
        <begin position="526"/>
        <end position="631"/>
    </location>
</feature>
<feature type="region of interest" description="Disordered" evidence="2">
    <location>
        <begin position="251"/>
        <end position="271"/>
    </location>
</feature>
<dbReference type="Pfam" id="PF05954">
    <property type="entry name" value="Phage_GPD"/>
    <property type="match status" value="1"/>
</dbReference>
<dbReference type="SUPFAM" id="SSF69349">
    <property type="entry name" value="Phage fibre proteins"/>
    <property type="match status" value="1"/>
</dbReference>
<dbReference type="Proteomes" id="UP000494301">
    <property type="component" value="Unassembled WGS sequence"/>
</dbReference>
<accession>A0A6J5IZX1</accession>
<dbReference type="Gene3D" id="2.30.110.50">
    <property type="match status" value="1"/>
</dbReference>
<protein>
    <submittedName>
        <fullName evidence="6">Rhs element Vgr protein</fullName>
    </submittedName>
</protein>
<gene>
    <name evidence="6" type="ORF">BLA3211_03120</name>
</gene>
<dbReference type="Pfam" id="PF13296">
    <property type="entry name" value="T6SS_Vgr"/>
    <property type="match status" value="1"/>
</dbReference>
<reference evidence="6 7" key="1">
    <citation type="submission" date="2020-04" db="EMBL/GenBank/DDBJ databases">
        <authorList>
            <person name="Depoorter E."/>
        </authorList>
    </citation>
    <scope>NUCLEOTIDE SEQUENCE [LARGE SCALE GENOMIC DNA]</scope>
    <source>
        <strain evidence="6 7">BCC0217</strain>
    </source>
</reference>
<dbReference type="InterPro" id="IPR006531">
    <property type="entry name" value="Gp5/Vgr_OB"/>
</dbReference>
<proteinExistence type="inferred from homology"/>
<dbReference type="Pfam" id="PF10106">
    <property type="entry name" value="DUF2345"/>
    <property type="match status" value="1"/>
</dbReference>
<dbReference type="SUPFAM" id="SSF69279">
    <property type="entry name" value="Phage tail proteins"/>
    <property type="match status" value="2"/>
</dbReference>
<dbReference type="InterPro" id="IPR006533">
    <property type="entry name" value="T6SS_Vgr_RhsGE"/>
</dbReference>
<dbReference type="InterPro" id="IPR037026">
    <property type="entry name" value="Vgr_OB-fold_dom_sf"/>
</dbReference>
<evidence type="ECO:0000259" key="3">
    <source>
        <dbReference type="Pfam" id="PF04717"/>
    </source>
</evidence>
<feature type="compositionally biased region" description="Polar residues" evidence="2">
    <location>
        <begin position="252"/>
        <end position="262"/>
    </location>
</feature>
<dbReference type="AlphaFoldDB" id="A0A6J5IZX1"/>
<dbReference type="SUPFAM" id="SSF69255">
    <property type="entry name" value="gp5 N-terminal domain-like"/>
    <property type="match status" value="1"/>
</dbReference>
<evidence type="ECO:0000259" key="5">
    <source>
        <dbReference type="Pfam" id="PF13296"/>
    </source>
</evidence>
<dbReference type="Gene3D" id="2.40.50.230">
    <property type="entry name" value="Gp5 N-terminal domain"/>
    <property type="match status" value="1"/>
</dbReference>
<dbReference type="NCBIfam" id="TIGR01646">
    <property type="entry name" value="vgr_GE"/>
    <property type="match status" value="1"/>
</dbReference>
<evidence type="ECO:0000259" key="4">
    <source>
        <dbReference type="Pfam" id="PF10106"/>
    </source>
</evidence>
<dbReference type="InterPro" id="IPR028244">
    <property type="entry name" value="T6SS_Rhs_Vgr_dom"/>
</dbReference>
<dbReference type="NCBIfam" id="TIGR03361">
    <property type="entry name" value="VI_Rhs_Vgr"/>
    <property type="match status" value="1"/>
</dbReference>
<dbReference type="InterPro" id="IPR018769">
    <property type="entry name" value="VgrG2_DUF2345"/>
</dbReference>
<dbReference type="Gene3D" id="4.10.220.110">
    <property type="match status" value="1"/>
</dbReference>
<dbReference type="InterPro" id="IPR017847">
    <property type="entry name" value="T6SS_RhsGE_Vgr_subset"/>
</dbReference>
<dbReference type="Gene3D" id="3.55.50.10">
    <property type="entry name" value="Baseplate protein-like domains"/>
    <property type="match status" value="1"/>
</dbReference>
<name>A0A6J5IZX1_9BURK</name>
<dbReference type="EMBL" id="CABWIL020000010">
    <property type="protein sequence ID" value="CAB3964884.1"/>
    <property type="molecule type" value="Genomic_DNA"/>
</dbReference>
<dbReference type="Pfam" id="PF04717">
    <property type="entry name" value="Phage_base_V"/>
    <property type="match status" value="1"/>
</dbReference>
<sequence>MNMTELAQAIRGGLIQQDRLLKSDIPSLPSNTLLPRRAVTHAELGRDFAVELDMVSTAGDIELKALIAQQMTLWIQREDKSYLPINGYIHTARRLGADGGLTAYQLSFASWMHFLKFRSDMRHWQDKPVDEIVTDVFNAHPQAQGQFQFVLSKPLPSRSYCRQSETDWNFVHRLLESEGLYGFWRQANDGKSHTFVIVDDIHNLDKMSPETVRFYRSGANSEANAFTQWSGSRTLQSVTYTTRTFDYKAPASSFSPKGTTLPSRPDQGDLPSQLEIYSYTGAYTYSDQDRGDHLTQIHLEEWESRAKRFDGVGGVRGIDAGLRFRLENHPEHDRDSESQREFVAIKVSRYIENNLPLSGQEKNFPHSLKGRVDEAIAGYSGDASLTIRHSDGSEGFFLVQVEAQRVTVPYRSPFEHTKPVMHLETAMVVGPKGEEVYTDAHNRIKIQFIWDRLNPGDEKASCWVRVAQSDTGGGYGGIHVPRVGEEVIVGHVGGDCDRPIVLHRVFNGAVRPQWHSNGILSGYRTKEYAGAGFNELALDDATGQNRVRLMSSTGNSLLHLGYLVEQSGNMRGSYLGSGFDLKTDHYGAVRANRGLYVSTHSKEMSSQALDAGESRGQLVNAESLMETLSDASVQARAEGTKEGYGALKAFSAAMEQNNAGTSTGGRTAGGGMGNANGFSKPILLMASPAGIALSTQQSTQVAADQHVNLVSGESTHVVAGKSLLATIGEKLSIFVQNAGMKLFAAHGKVELQAQGNAMALAALKDVTITSSSGRVVLSAEKEIWVGAGGSYIKISGSGIENGTPGQILEKCASWEKAGAASATVPLPVMPITKQESGDQHFVLRSHDGKPVPNQKYRMSIGDDVIEGTTDASGKTQVVEGYVGQPVHFEIVDDVYDEHFVVRDAFGEPIANMPYQIRAEDGRLIEGMTDDEGKTSLFTSEKIVKVDLLYRPGNHDDYPADTGVN</sequence>
<comment type="similarity">
    <text evidence="1">Belongs to the VgrG protein family.</text>
</comment>
<dbReference type="RefSeq" id="WP_122949054.1">
    <property type="nucleotide sequence ID" value="NZ_CABVQF010000007.1"/>
</dbReference>